<evidence type="ECO:0000256" key="2">
    <source>
        <dbReference type="SAM" id="SignalP"/>
    </source>
</evidence>
<keyword evidence="2" id="KW-0732">Signal</keyword>
<feature type="signal peptide" evidence="2">
    <location>
        <begin position="1"/>
        <end position="25"/>
    </location>
</feature>
<dbReference type="RefSeq" id="WP_067483910.1">
    <property type="nucleotide sequence ID" value="NZ_LWMN01000013.1"/>
</dbReference>
<feature type="chain" id="PRO_5039295609" evidence="2">
    <location>
        <begin position="26"/>
        <end position="259"/>
    </location>
</feature>
<evidence type="ECO:0000259" key="3">
    <source>
        <dbReference type="Pfam" id="PF13731"/>
    </source>
</evidence>
<dbReference type="EMBL" id="LWMN01000013">
    <property type="protein sequence ID" value="OAQ55435.1"/>
    <property type="molecule type" value="Genomic_DNA"/>
</dbReference>
<comment type="caution">
    <text evidence="4">The sequence shown here is derived from an EMBL/GenBank/DDBJ whole genome shotgun (WGS) entry which is preliminary data.</text>
</comment>
<protein>
    <submittedName>
        <fullName evidence="4">Cell surface protein</fullName>
    </submittedName>
</protein>
<evidence type="ECO:0000313" key="5">
    <source>
        <dbReference type="Proteomes" id="UP000078516"/>
    </source>
</evidence>
<proteinExistence type="predicted"/>
<dbReference type="Pfam" id="PF13731">
    <property type="entry name" value="WxL"/>
    <property type="match status" value="1"/>
</dbReference>
<organism evidence="4 5">
    <name type="scientific">Enterococcus thailandicus</name>
    <dbReference type="NCBI Taxonomy" id="417368"/>
    <lineage>
        <taxon>Bacteria</taxon>
        <taxon>Bacillati</taxon>
        <taxon>Bacillota</taxon>
        <taxon>Bacilli</taxon>
        <taxon>Lactobacillales</taxon>
        <taxon>Enterococcaceae</taxon>
        <taxon>Enterococcus</taxon>
    </lineage>
</organism>
<keyword evidence="5" id="KW-1185">Reference proteome</keyword>
<evidence type="ECO:0000313" key="4">
    <source>
        <dbReference type="EMBL" id="OAQ55435.1"/>
    </source>
</evidence>
<feature type="region of interest" description="Disordered" evidence="1">
    <location>
        <begin position="39"/>
        <end position="80"/>
    </location>
</feature>
<dbReference type="AlphaFoldDB" id="A0A179EQB9"/>
<feature type="domain" description="WxL" evidence="3">
    <location>
        <begin position="27"/>
        <end position="257"/>
    </location>
</feature>
<sequence length="259" mass="27491">MKKQIAGLLTLSTVGLLALSIEGYAAENKQYESNGIVEFIPNLDPTDPLDPENPDPEKPVNPIDPTDPDGPNPGTNGPLSIDYASSLDFGKNRISNKDQVYFARAQAYQGNQKDTPNFVQISDNRGTNGGWTLTVKQDAQLTSTTQTLNNVLTGAQITLADPTVNSNAQNVVAPDAKDNIALVPGQESVVTTSKAGAGAGTWATYWGAVEEVNEVDENGDAQKVNITKAIQLAVPGATPKDAVKYQTKLVWTLTDVPGI</sequence>
<dbReference type="InterPro" id="IPR027994">
    <property type="entry name" value="WxL_dom"/>
</dbReference>
<reference evidence="4 5" key="1">
    <citation type="submission" date="2016-04" db="EMBL/GenBank/DDBJ databases">
        <title>Draft genome of an Enterococcus thailandicus strain isolated from bovine feces.</title>
        <authorList>
            <person name="Beukers A.G."/>
            <person name="Zaheer R."/>
            <person name="Goji N."/>
            <person name="Cook S.R."/>
            <person name="Amoako K."/>
            <person name="Chaves A.V."/>
            <person name="Ward M.P."/>
            <person name="Mcallister T.A."/>
        </authorList>
    </citation>
    <scope>NUCLEOTIDE SEQUENCE [LARGE SCALE GENOMIC DNA]</scope>
    <source>
        <strain evidence="4 5">F0711D 46</strain>
    </source>
</reference>
<name>A0A179EQB9_ENTTH</name>
<gene>
    <name evidence="4" type="ORF">A6E74_08045</name>
</gene>
<evidence type="ECO:0000256" key="1">
    <source>
        <dbReference type="SAM" id="MobiDB-lite"/>
    </source>
</evidence>
<dbReference type="Proteomes" id="UP000078516">
    <property type="component" value="Unassembled WGS sequence"/>
</dbReference>
<accession>A0A179EQB9</accession>